<feature type="region of interest" description="Disordered" evidence="2">
    <location>
        <begin position="18"/>
        <end position="53"/>
    </location>
</feature>
<accession>A0A388K131</accession>
<dbReference type="Gramene" id="GBG63761">
    <property type="protein sequence ID" value="GBG63761"/>
    <property type="gene ID" value="CBR_g39305"/>
</dbReference>
<organism evidence="4 5">
    <name type="scientific">Chara braunii</name>
    <name type="common">Braun's stonewort</name>
    <dbReference type="NCBI Taxonomy" id="69332"/>
    <lineage>
        <taxon>Eukaryota</taxon>
        <taxon>Viridiplantae</taxon>
        <taxon>Streptophyta</taxon>
        <taxon>Charophyceae</taxon>
        <taxon>Charales</taxon>
        <taxon>Characeae</taxon>
        <taxon>Chara</taxon>
    </lineage>
</organism>
<feature type="region of interest" description="Disordered" evidence="2">
    <location>
        <begin position="112"/>
        <end position="137"/>
    </location>
</feature>
<sequence length="284" mass="32429">MGTPVKCFNCNGDGHFARECPSTKNQNGNGSSASAPTTPRFWTPRRNPEDAEEREFLRQIIQEKREEQARKRELDEQRKFDEKLKLEMARYVEATKAEVMATVGRQYLGQKDEARREELKRGWSPPPRRKEDYRMEEELGDEDEIDLEIRRLELLREKRRRGKEAVRGGVNFRQPSFSAGPGSVDDPAIRGECSRDAAERRRKVPAGTGADGLLQYVLDQKRELSALKIDELKRICAQEDLQLRYERTNDRSDRGGPGKGSLRRFCVLTCDFSAGVASGSSFSV</sequence>
<dbReference type="AlphaFoldDB" id="A0A388K131"/>
<dbReference type="Pfam" id="PF00098">
    <property type="entry name" value="zf-CCHC"/>
    <property type="match status" value="1"/>
</dbReference>
<protein>
    <recommendedName>
        <fullName evidence="3">CCHC-type domain-containing protein</fullName>
    </recommendedName>
</protein>
<evidence type="ECO:0000256" key="1">
    <source>
        <dbReference type="PROSITE-ProRule" id="PRU00047"/>
    </source>
</evidence>
<dbReference type="GO" id="GO:0008270">
    <property type="term" value="F:zinc ion binding"/>
    <property type="evidence" value="ECO:0007669"/>
    <property type="project" value="UniProtKB-KW"/>
</dbReference>
<dbReference type="InterPro" id="IPR036875">
    <property type="entry name" value="Znf_CCHC_sf"/>
</dbReference>
<keyword evidence="1" id="KW-0862">Zinc</keyword>
<feature type="compositionally biased region" description="Basic and acidic residues" evidence="2">
    <location>
        <begin position="128"/>
        <end position="137"/>
    </location>
</feature>
<comment type="caution">
    <text evidence="4">The sequence shown here is derived from an EMBL/GenBank/DDBJ whole genome shotgun (WGS) entry which is preliminary data.</text>
</comment>
<keyword evidence="1" id="KW-0479">Metal-binding</keyword>
<feature type="compositionally biased region" description="Polar residues" evidence="2">
    <location>
        <begin position="22"/>
        <end position="37"/>
    </location>
</feature>
<feature type="region of interest" description="Disordered" evidence="2">
    <location>
        <begin position="171"/>
        <end position="190"/>
    </location>
</feature>
<feature type="domain" description="CCHC-type" evidence="3">
    <location>
        <begin position="6"/>
        <end position="22"/>
    </location>
</feature>
<dbReference type="PROSITE" id="PS50158">
    <property type="entry name" value="ZF_CCHC"/>
    <property type="match status" value="1"/>
</dbReference>
<evidence type="ECO:0000256" key="2">
    <source>
        <dbReference type="SAM" id="MobiDB-lite"/>
    </source>
</evidence>
<proteinExistence type="predicted"/>
<gene>
    <name evidence="4" type="ORF">CBR_g39305</name>
</gene>
<dbReference type="Gene3D" id="4.10.60.10">
    <property type="entry name" value="Zinc finger, CCHC-type"/>
    <property type="match status" value="1"/>
</dbReference>
<name>A0A388K131_CHABU</name>
<dbReference type="Proteomes" id="UP000265515">
    <property type="component" value="Unassembled WGS sequence"/>
</dbReference>
<dbReference type="GO" id="GO:0003676">
    <property type="term" value="F:nucleic acid binding"/>
    <property type="evidence" value="ECO:0007669"/>
    <property type="project" value="InterPro"/>
</dbReference>
<evidence type="ECO:0000259" key="3">
    <source>
        <dbReference type="PROSITE" id="PS50158"/>
    </source>
</evidence>
<dbReference type="SMART" id="SM00343">
    <property type="entry name" value="ZnF_C2HC"/>
    <property type="match status" value="1"/>
</dbReference>
<reference evidence="4 5" key="1">
    <citation type="journal article" date="2018" name="Cell">
        <title>The Chara Genome: Secondary Complexity and Implications for Plant Terrestrialization.</title>
        <authorList>
            <person name="Nishiyama T."/>
            <person name="Sakayama H."/>
            <person name="Vries J.D."/>
            <person name="Buschmann H."/>
            <person name="Saint-Marcoux D."/>
            <person name="Ullrich K.K."/>
            <person name="Haas F.B."/>
            <person name="Vanderstraeten L."/>
            <person name="Becker D."/>
            <person name="Lang D."/>
            <person name="Vosolsobe S."/>
            <person name="Rombauts S."/>
            <person name="Wilhelmsson P.K.I."/>
            <person name="Janitza P."/>
            <person name="Kern R."/>
            <person name="Heyl A."/>
            <person name="Rumpler F."/>
            <person name="Villalobos L.I.A.C."/>
            <person name="Clay J.M."/>
            <person name="Skokan R."/>
            <person name="Toyoda A."/>
            <person name="Suzuki Y."/>
            <person name="Kagoshima H."/>
            <person name="Schijlen E."/>
            <person name="Tajeshwar N."/>
            <person name="Catarino B."/>
            <person name="Hetherington A.J."/>
            <person name="Saltykova A."/>
            <person name="Bonnot C."/>
            <person name="Breuninger H."/>
            <person name="Symeonidi A."/>
            <person name="Radhakrishnan G.V."/>
            <person name="Van Nieuwerburgh F."/>
            <person name="Deforce D."/>
            <person name="Chang C."/>
            <person name="Karol K.G."/>
            <person name="Hedrich R."/>
            <person name="Ulvskov P."/>
            <person name="Glockner G."/>
            <person name="Delwiche C.F."/>
            <person name="Petrasek J."/>
            <person name="Van de Peer Y."/>
            <person name="Friml J."/>
            <person name="Beilby M."/>
            <person name="Dolan L."/>
            <person name="Kohara Y."/>
            <person name="Sugano S."/>
            <person name="Fujiyama A."/>
            <person name="Delaux P.-M."/>
            <person name="Quint M."/>
            <person name="TheiBen G."/>
            <person name="Hagemann M."/>
            <person name="Harholt J."/>
            <person name="Dunand C."/>
            <person name="Zachgo S."/>
            <person name="Langdale J."/>
            <person name="Maumus F."/>
            <person name="Straeten D.V.D."/>
            <person name="Gould S.B."/>
            <person name="Rensing S.A."/>
        </authorList>
    </citation>
    <scope>NUCLEOTIDE SEQUENCE [LARGE SCALE GENOMIC DNA]</scope>
    <source>
        <strain evidence="4 5">S276</strain>
    </source>
</reference>
<keyword evidence="1" id="KW-0863">Zinc-finger</keyword>
<evidence type="ECO:0000313" key="5">
    <source>
        <dbReference type="Proteomes" id="UP000265515"/>
    </source>
</evidence>
<keyword evidence="5" id="KW-1185">Reference proteome</keyword>
<evidence type="ECO:0000313" key="4">
    <source>
        <dbReference type="EMBL" id="GBG63761.1"/>
    </source>
</evidence>
<feature type="compositionally biased region" description="Basic and acidic residues" evidence="2">
    <location>
        <begin position="112"/>
        <end position="121"/>
    </location>
</feature>
<dbReference type="InterPro" id="IPR001878">
    <property type="entry name" value="Znf_CCHC"/>
</dbReference>
<dbReference type="EMBL" id="BFEA01000042">
    <property type="protein sequence ID" value="GBG63761.1"/>
    <property type="molecule type" value="Genomic_DNA"/>
</dbReference>
<dbReference type="SUPFAM" id="SSF57756">
    <property type="entry name" value="Retrovirus zinc finger-like domains"/>
    <property type="match status" value="1"/>
</dbReference>